<comment type="caution">
    <text evidence="2">The sequence shown here is derived from an EMBL/GenBank/DDBJ whole genome shotgun (WGS) entry which is preliminary data.</text>
</comment>
<organism evidence="2 3">
    <name type="scientific">Zizania palustris</name>
    <name type="common">Northern wild rice</name>
    <dbReference type="NCBI Taxonomy" id="103762"/>
    <lineage>
        <taxon>Eukaryota</taxon>
        <taxon>Viridiplantae</taxon>
        <taxon>Streptophyta</taxon>
        <taxon>Embryophyta</taxon>
        <taxon>Tracheophyta</taxon>
        <taxon>Spermatophyta</taxon>
        <taxon>Magnoliopsida</taxon>
        <taxon>Liliopsida</taxon>
        <taxon>Poales</taxon>
        <taxon>Poaceae</taxon>
        <taxon>BOP clade</taxon>
        <taxon>Oryzoideae</taxon>
        <taxon>Oryzeae</taxon>
        <taxon>Zizaniinae</taxon>
        <taxon>Zizania</taxon>
    </lineage>
</organism>
<gene>
    <name evidence="2" type="ORF">GUJ93_ZPchr0001g31314</name>
</gene>
<name>A0A8J5S0C0_ZIZPA</name>
<reference evidence="2" key="1">
    <citation type="journal article" date="2021" name="bioRxiv">
        <title>Whole Genome Assembly and Annotation of Northern Wild Rice, Zizania palustris L., Supports a Whole Genome Duplication in the Zizania Genus.</title>
        <authorList>
            <person name="Haas M."/>
            <person name="Kono T."/>
            <person name="Macchietto M."/>
            <person name="Millas R."/>
            <person name="McGilp L."/>
            <person name="Shao M."/>
            <person name="Duquette J."/>
            <person name="Hirsch C.N."/>
            <person name="Kimball J."/>
        </authorList>
    </citation>
    <scope>NUCLEOTIDE SEQUENCE</scope>
    <source>
        <tissue evidence="2">Fresh leaf tissue</tissue>
    </source>
</reference>
<feature type="region of interest" description="Disordered" evidence="1">
    <location>
        <begin position="78"/>
        <end position="98"/>
    </location>
</feature>
<accession>A0A8J5S0C0</accession>
<protein>
    <submittedName>
        <fullName evidence="2">Uncharacterized protein</fullName>
    </submittedName>
</protein>
<evidence type="ECO:0000313" key="3">
    <source>
        <dbReference type="Proteomes" id="UP000729402"/>
    </source>
</evidence>
<evidence type="ECO:0000256" key="1">
    <source>
        <dbReference type="SAM" id="MobiDB-lite"/>
    </source>
</evidence>
<dbReference type="Proteomes" id="UP000729402">
    <property type="component" value="Unassembled WGS sequence"/>
</dbReference>
<evidence type="ECO:0000313" key="2">
    <source>
        <dbReference type="EMBL" id="KAG8052480.1"/>
    </source>
</evidence>
<proteinExistence type="predicted"/>
<dbReference type="EMBL" id="JAAALK010000288">
    <property type="protein sequence ID" value="KAG8052480.1"/>
    <property type="molecule type" value="Genomic_DNA"/>
</dbReference>
<reference evidence="2" key="2">
    <citation type="submission" date="2021-02" db="EMBL/GenBank/DDBJ databases">
        <authorList>
            <person name="Kimball J.A."/>
            <person name="Haas M.W."/>
            <person name="Macchietto M."/>
            <person name="Kono T."/>
            <person name="Duquette J."/>
            <person name="Shao M."/>
        </authorList>
    </citation>
    <scope>NUCLEOTIDE SEQUENCE</scope>
    <source>
        <tissue evidence="2">Fresh leaf tissue</tissue>
    </source>
</reference>
<sequence>MVEEFNNQFNENMNNVRVEIVEYVVKALREGGAANQGDTSVQGEEPNDIDEEVAAYVQREARERRDQAAAHVACPLGPWHGGGANGSAHGQWRGRGHGGAATHRVAHLEPFVLQCNDYYP</sequence>
<dbReference type="AlphaFoldDB" id="A0A8J5S0C0"/>
<keyword evidence="3" id="KW-1185">Reference proteome</keyword>